<evidence type="ECO:0000259" key="1">
    <source>
        <dbReference type="Pfam" id="PF01695"/>
    </source>
</evidence>
<dbReference type="EMBL" id="FNSH01000001">
    <property type="protein sequence ID" value="SEB44171.1"/>
    <property type="molecule type" value="Genomic_DNA"/>
</dbReference>
<feature type="domain" description="IstB-like ATP-binding" evidence="1">
    <location>
        <begin position="43"/>
        <end position="184"/>
    </location>
</feature>
<name>A0AB38A4X0_9ACTN</name>
<organism evidence="2 3">
    <name type="scientific">Atopobium minutum</name>
    <dbReference type="NCBI Taxonomy" id="1381"/>
    <lineage>
        <taxon>Bacteria</taxon>
        <taxon>Bacillati</taxon>
        <taxon>Actinomycetota</taxon>
        <taxon>Coriobacteriia</taxon>
        <taxon>Coriobacteriales</taxon>
        <taxon>Atopobiaceae</taxon>
        <taxon>Atopobium</taxon>
    </lineage>
</organism>
<dbReference type="RefSeq" id="WP_057001970.1">
    <property type="nucleotide sequence ID" value="NZ_CALJSN010000005.1"/>
</dbReference>
<dbReference type="SUPFAM" id="SSF52540">
    <property type="entry name" value="P-loop containing nucleoside triphosphate hydrolases"/>
    <property type="match status" value="1"/>
</dbReference>
<dbReference type="Proteomes" id="UP000183687">
    <property type="component" value="Unassembled WGS sequence"/>
</dbReference>
<dbReference type="Pfam" id="PF01695">
    <property type="entry name" value="IstB_IS21"/>
    <property type="match status" value="1"/>
</dbReference>
<dbReference type="InterPro" id="IPR002611">
    <property type="entry name" value="IstB_ATP-bd"/>
</dbReference>
<protein>
    <submittedName>
        <fullName evidence="2">Primosomal protein DnaI</fullName>
    </submittedName>
</protein>
<gene>
    <name evidence="2" type="ORF">SAMN04489746_0234</name>
</gene>
<comment type="caution">
    <text evidence="2">The sequence shown here is derived from an EMBL/GenBank/DDBJ whole genome shotgun (WGS) entry which is preliminary data.</text>
</comment>
<proteinExistence type="predicted"/>
<reference evidence="2 3" key="1">
    <citation type="submission" date="2016-10" db="EMBL/GenBank/DDBJ databases">
        <authorList>
            <person name="Varghese N."/>
            <person name="Submissions S."/>
        </authorList>
    </citation>
    <scope>NUCLEOTIDE SEQUENCE [LARGE SCALE GENOMIC DNA]</scope>
    <source>
        <strain evidence="2 3">DSM 20586</strain>
    </source>
</reference>
<accession>A0AB38A4X0</accession>
<evidence type="ECO:0000313" key="2">
    <source>
        <dbReference type="EMBL" id="SEB44171.1"/>
    </source>
</evidence>
<sequence>MSIPSCDEREIMESIRRSRLQKAGLYGCYAEASSKLGKRVSALVKDGKGAFLFGSCGTGKTYAAAGAVKDALGNSKLVTVSQFLADVRADFDENHGTLERAKGYQVLALDDLGVEKITDWSMETLTTLIDYRVCAGKVTIFTSNYRLGELRNLWGGVSGQRLASRIAGACELIEVTGDDRRLNAR</sequence>
<dbReference type="AlphaFoldDB" id="A0AB38A4X0"/>
<dbReference type="GO" id="GO:0006260">
    <property type="term" value="P:DNA replication"/>
    <property type="evidence" value="ECO:0007669"/>
    <property type="project" value="TreeGrafter"/>
</dbReference>
<dbReference type="InterPro" id="IPR027417">
    <property type="entry name" value="P-loop_NTPase"/>
</dbReference>
<dbReference type="PANTHER" id="PTHR30050:SF4">
    <property type="entry name" value="ATP-BINDING PROTEIN RV3427C IN INSERTION SEQUENCE-RELATED"/>
    <property type="match status" value="1"/>
</dbReference>
<dbReference type="PANTHER" id="PTHR30050">
    <property type="entry name" value="CHROMOSOMAL REPLICATION INITIATOR PROTEIN DNAA"/>
    <property type="match status" value="1"/>
</dbReference>
<dbReference type="Gene3D" id="3.40.50.300">
    <property type="entry name" value="P-loop containing nucleotide triphosphate hydrolases"/>
    <property type="match status" value="1"/>
</dbReference>
<dbReference type="GO" id="GO:0005524">
    <property type="term" value="F:ATP binding"/>
    <property type="evidence" value="ECO:0007669"/>
    <property type="project" value="InterPro"/>
</dbReference>
<evidence type="ECO:0000313" key="3">
    <source>
        <dbReference type="Proteomes" id="UP000183687"/>
    </source>
</evidence>